<dbReference type="GO" id="GO:0140359">
    <property type="term" value="F:ABC-type transporter activity"/>
    <property type="evidence" value="ECO:0007669"/>
    <property type="project" value="InterPro"/>
</dbReference>
<organism evidence="5 6">
    <name type="scientific">Kangiella profundi</name>
    <dbReference type="NCBI Taxonomy" id="1561924"/>
    <lineage>
        <taxon>Bacteria</taxon>
        <taxon>Pseudomonadati</taxon>
        <taxon>Pseudomonadota</taxon>
        <taxon>Gammaproteobacteria</taxon>
        <taxon>Kangiellales</taxon>
        <taxon>Kangiellaceae</taxon>
        <taxon>Kangiella</taxon>
    </lineage>
</organism>
<protein>
    <submittedName>
        <fullName evidence="5">ABC transporter permease</fullName>
    </submittedName>
</protein>
<keyword evidence="3" id="KW-1133">Transmembrane helix</keyword>
<keyword evidence="6" id="KW-1185">Reference proteome</keyword>
<evidence type="ECO:0000256" key="4">
    <source>
        <dbReference type="ARBA" id="ARBA00023136"/>
    </source>
</evidence>
<dbReference type="Pfam" id="PF12698">
    <property type="entry name" value="ABC2_membrane_3"/>
    <property type="match status" value="1"/>
</dbReference>
<dbReference type="GO" id="GO:0016020">
    <property type="term" value="C:membrane"/>
    <property type="evidence" value="ECO:0007669"/>
    <property type="project" value="UniProtKB-SubCell"/>
</dbReference>
<dbReference type="Proteomes" id="UP000232693">
    <property type="component" value="Chromosome"/>
</dbReference>
<evidence type="ECO:0000313" key="6">
    <source>
        <dbReference type="Proteomes" id="UP000232693"/>
    </source>
</evidence>
<dbReference type="InterPro" id="IPR013525">
    <property type="entry name" value="ABC2_TM"/>
</dbReference>
<evidence type="ECO:0000256" key="1">
    <source>
        <dbReference type="ARBA" id="ARBA00004141"/>
    </source>
</evidence>
<dbReference type="RefSeq" id="WP_106647196.1">
    <property type="nucleotide sequence ID" value="NZ_BMGO01000001.1"/>
</dbReference>
<keyword evidence="4" id="KW-0472">Membrane</keyword>
<comment type="subcellular location">
    <subcellularLocation>
        <location evidence="1">Membrane</location>
        <topology evidence="1">Multi-pass membrane protein</topology>
    </subcellularLocation>
</comment>
<proteinExistence type="predicted"/>
<sequence>MWLVYKKELLEILRDKKTLIFSILLPTLIFPVLFFAIGKFTASKTEEAENKEIKVAFVNSVMLPGFEDLFTREKGFINVELESDDYKTAIMDKKVDYIFEVPDGVSLPAESRKQEVLKVYSKESTRLDNILGKRVDDVVDAFNNTQRMELGRNFNLTTDNVKAFNKPILIEENNFASQREKTGEFAGPLLAYLLIALAVSGAMYPALELGVGEKERGTLETLLLTPMSKGQIVMAKFGVIFTASFFTVVVTLLSYLFWVWIFSFFAMDSSVAADPDSLTGKQSGGGLDFLSNISSLDLLLVAVLLVPLTSIFASIMLSASIYAKNMKEAQAYMSPIFMIGFMPVIVAFVPGMELNVKTAMIPVTNVALAMKDLIKGTVDYGLITILLISTAVLAGGLLYWTTVFFKKEKVLFRS</sequence>
<evidence type="ECO:0000313" key="5">
    <source>
        <dbReference type="EMBL" id="AUD79378.1"/>
    </source>
</evidence>
<dbReference type="KEGG" id="kpd:CW740_09025"/>
<keyword evidence="2" id="KW-0812">Transmembrane</keyword>
<evidence type="ECO:0000256" key="2">
    <source>
        <dbReference type="ARBA" id="ARBA00022692"/>
    </source>
</evidence>
<gene>
    <name evidence="5" type="ORF">CW740_09025</name>
</gene>
<evidence type="ECO:0000256" key="3">
    <source>
        <dbReference type="ARBA" id="ARBA00022989"/>
    </source>
</evidence>
<reference evidence="5 6" key="1">
    <citation type="submission" date="2017-12" db="EMBL/GenBank/DDBJ databases">
        <title>Kangiella profundi FT102 completed genome.</title>
        <authorList>
            <person name="Xu J."/>
            <person name="Wang J."/>
            <person name="Lu Y."/>
        </authorList>
    </citation>
    <scope>NUCLEOTIDE SEQUENCE [LARGE SCALE GENOMIC DNA]</scope>
    <source>
        <strain evidence="5 6">FT102</strain>
    </source>
</reference>
<dbReference type="OrthoDB" id="5486437at2"/>
<dbReference type="PANTHER" id="PTHR43471:SF3">
    <property type="entry name" value="ABC TRANSPORTER PERMEASE PROTEIN NATB"/>
    <property type="match status" value="1"/>
</dbReference>
<accession>A0A2K9B378</accession>
<name>A0A2K9B378_9GAMM</name>
<dbReference type="EMBL" id="CP025120">
    <property type="protein sequence ID" value="AUD79378.1"/>
    <property type="molecule type" value="Genomic_DNA"/>
</dbReference>
<dbReference type="AlphaFoldDB" id="A0A2K9B378"/>
<dbReference type="PANTHER" id="PTHR43471">
    <property type="entry name" value="ABC TRANSPORTER PERMEASE"/>
    <property type="match status" value="1"/>
</dbReference>